<reference evidence="1 2" key="1">
    <citation type="journal article" date="2019" name="Emerg. Microbes Infect.">
        <title>Comprehensive subspecies identification of 175 nontuberculous mycobacteria species based on 7547 genomic profiles.</title>
        <authorList>
            <person name="Matsumoto Y."/>
            <person name="Kinjo T."/>
            <person name="Motooka D."/>
            <person name="Nabeya D."/>
            <person name="Jung N."/>
            <person name="Uechi K."/>
            <person name="Horii T."/>
            <person name="Iida T."/>
            <person name="Fujita J."/>
            <person name="Nakamura S."/>
        </authorList>
    </citation>
    <scope>NUCLEOTIDE SEQUENCE [LARGE SCALE GENOMIC DNA]</scope>
    <source>
        <strain evidence="1 2">JCM 6375</strain>
    </source>
</reference>
<dbReference type="InterPro" id="IPR012440">
    <property type="entry name" value="DUF1641"/>
</dbReference>
<evidence type="ECO:0000313" key="1">
    <source>
        <dbReference type="EMBL" id="BBX01557.1"/>
    </source>
</evidence>
<protein>
    <recommendedName>
        <fullName evidence="3">DUF1641 domain-containing protein</fullName>
    </recommendedName>
</protein>
<gene>
    <name evidence="1" type="ORF">MMOR_24930</name>
</gene>
<evidence type="ECO:0008006" key="3">
    <source>
        <dbReference type="Google" id="ProtNLM"/>
    </source>
</evidence>
<dbReference type="KEGG" id="mmor:MMOR_24930"/>
<dbReference type="EMBL" id="AP022560">
    <property type="protein sequence ID" value="BBX01557.1"/>
    <property type="molecule type" value="Genomic_DNA"/>
</dbReference>
<name>A0AAD1HA91_9MYCO</name>
<dbReference type="AlphaFoldDB" id="A0AAD1HA91"/>
<dbReference type="PANTHER" id="PTHR39180">
    <property type="match status" value="1"/>
</dbReference>
<sequence length="201" mass="20646">MAAQGSVIATFASDELVEESPGDQLVARLDDPKIASSISLILDHADLLATVIVGLDGMLRRADVIGDNLASGVAEVKELAGNGQRPWPNIDLAALSDAVTRLSSAAVDASPAIERLLHSPLADVQTADVIADLGEALLQGRAAATADPRGPKGIFALMRATKDPDVSRGLGFMIHIARAFGQRLAASGTAPASTNGRHAAT</sequence>
<organism evidence="1 2">
    <name type="scientific">Mycolicibacterium moriokaense</name>
    <dbReference type="NCBI Taxonomy" id="39691"/>
    <lineage>
        <taxon>Bacteria</taxon>
        <taxon>Bacillati</taxon>
        <taxon>Actinomycetota</taxon>
        <taxon>Actinomycetes</taxon>
        <taxon>Mycobacteriales</taxon>
        <taxon>Mycobacteriaceae</taxon>
        <taxon>Mycolicibacterium</taxon>
    </lineage>
</organism>
<evidence type="ECO:0000313" key="2">
    <source>
        <dbReference type="Proteomes" id="UP000466681"/>
    </source>
</evidence>
<proteinExistence type="predicted"/>
<keyword evidence="2" id="KW-1185">Reference proteome</keyword>
<dbReference type="Pfam" id="PF07849">
    <property type="entry name" value="DUF1641"/>
    <property type="match status" value="1"/>
</dbReference>
<accession>A0AAD1HA91</accession>
<dbReference type="Proteomes" id="UP000466681">
    <property type="component" value="Chromosome"/>
</dbReference>
<dbReference type="PANTHER" id="PTHR39180:SF2">
    <property type="entry name" value="DUF1641 DOMAIN-CONTAINING PROTEIN"/>
    <property type="match status" value="1"/>
</dbReference>